<dbReference type="RefSeq" id="WP_069980657.1">
    <property type="nucleotide sequence ID" value="NZ_CP017269.1"/>
</dbReference>
<keyword evidence="2" id="KW-1133">Transmembrane helix</keyword>
<protein>
    <recommendedName>
        <fullName evidence="5">Aminodeoxychorismate lyase</fullName>
    </recommendedName>
</protein>
<name>A0A1D8GN58_9FIRM</name>
<evidence type="ECO:0000313" key="4">
    <source>
        <dbReference type="Proteomes" id="UP000095743"/>
    </source>
</evidence>
<dbReference type="Gene3D" id="3.30.1490.480">
    <property type="entry name" value="Endolytic murein transglycosylase"/>
    <property type="match status" value="1"/>
</dbReference>
<feature type="compositionally biased region" description="Low complexity" evidence="1">
    <location>
        <begin position="111"/>
        <end position="120"/>
    </location>
</feature>
<dbReference type="OrthoDB" id="1708369at2"/>
<reference evidence="3 4" key="1">
    <citation type="submission" date="2016-09" db="EMBL/GenBank/DDBJ databases">
        <title>Genomic analysis reveals versatility of anaerobic energy metabolism of Geosporobacter ferrireducens IRF9 of phylum Firmicutes.</title>
        <authorList>
            <person name="Kim S.-J."/>
        </authorList>
    </citation>
    <scope>NUCLEOTIDE SEQUENCE [LARGE SCALE GENOMIC DNA]</scope>
    <source>
        <strain evidence="3 4">IRF9</strain>
    </source>
</reference>
<dbReference type="EMBL" id="CP017269">
    <property type="protein sequence ID" value="AOT72348.1"/>
    <property type="molecule type" value="Genomic_DNA"/>
</dbReference>
<organism evidence="3 4">
    <name type="scientific">Geosporobacter ferrireducens</name>
    <dbReference type="NCBI Taxonomy" id="1424294"/>
    <lineage>
        <taxon>Bacteria</taxon>
        <taxon>Bacillati</taxon>
        <taxon>Bacillota</taxon>
        <taxon>Clostridia</taxon>
        <taxon>Peptostreptococcales</taxon>
        <taxon>Thermotaleaceae</taxon>
        <taxon>Geosporobacter</taxon>
    </lineage>
</organism>
<proteinExistence type="predicted"/>
<dbReference type="AlphaFoldDB" id="A0A1D8GN58"/>
<evidence type="ECO:0008006" key="5">
    <source>
        <dbReference type="Google" id="ProtNLM"/>
    </source>
</evidence>
<evidence type="ECO:0000256" key="2">
    <source>
        <dbReference type="SAM" id="Phobius"/>
    </source>
</evidence>
<accession>A0A1D8GN58</accession>
<evidence type="ECO:0000256" key="1">
    <source>
        <dbReference type="SAM" id="MobiDB-lite"/>
    </source>
</evidence>
<dbReference type="Proteomes" id="UP000095743">
    <property type="component" value="Chromosome"/>
</dbReference>
<sequence length="191" mass="20738">MFEKLKDFLYETSDIILALVIILIMSTVITWKVTDSLAYNKEKGSIFTEIEQQSNEQQPDESIDAADDQDLVIISSTPEENSQAETETPPADSEQESTEGQALTDPPPATTEPTNPTSPTAAVIRVEIPSGTSGSGIAKILKDKGLIDNTAKFIARVEELKLASKLKSDTFDIPSGTSLDDIIYTITGTKR</sequence>
<keyword evidence="4" id="KW-1185">Reference proteome</keyword>
<dbReference type="STRING" id="1424294.Gferi_24045"/>
<dbReference type="KEGG" id="gfe:Gferi_24045"/>
<keyword evidence="2" id="KW-0472">Membrane</keyword>
<feature type="compositionally biased region" description="Polar residues" evidence="1">
    <location>
        <begin position="77"/>
        <end position="86"/>
    </location>
</feature>
<feature type="transmembrane region" description="Helical" evidence="2">
    <location>
        <begin position="15"/>
        <end position="33"/>
    </location>
</feature>
<gene>
    <name evidence="3" type="ORF">Gferi_24045</name>
</gene>
<keyword evidence="2" id="KW-0812">Transmembrane</keyword>
<feature type="region of interest" description="Disordered" evidence="1">
    <location>
        <begin position="77"/>
        <end position="120"/>
    </location>
</feature>
<evidence type="ECO:0000313" key="3">
    <source>
        <dbReference type="EMBL" id="AOT72348.1"/>
    </source>
</evidence>